<sequence length="92" mass="10443">MKHGELHAVGILPVEVLARFAYKRRVHQAGCKCLLLRDQQSLIQALLFGRVKRQIGRQHLSRENHREKERIIENGIPEGQSAQGSQVIQVIG</sequence>
<proteinExistence type="predicted"/>
<protein>
    <submittedName>
        <fullName evidence="2">Uncharacterized protein</fullName>
    </submittedName>
</protein>
<dbReference type="AlphaFoldDB" id="A0A645G193"/>
<comment type="caution">
    <text evidence="2">The sequence shown here is derived from an EMBL/GenBank/DDBJ whole genome shotgun (WGS) entry which is preliminary data.</text>
</comment>
<evidence type="ECO:0000313" key="2">
    <source>
        <dbReference type="EMBL" id="MPN20415.1"/>
    </source>
</evidence>
<organism evidence="2">
    <name type="scientific">bioreactor metagenome</name>
    <dbReference type="NCBI Taxonomy" id="1076179"/>
    <lineage>
        <taxon>unclassified sequences</taxon>
        <taxon>metagenomes</taxon>
        <taxon>ecological metagenomes</taxon>
    </lineage>
</organism>
<evidence type="ECO:0000256" key="1">
    <source>
        <dbReference type="SAM" id="MobiDB-lite"/>
    </source>
</evidence>
<gene>
    <name evidence="2" type="ORF">SDC9_167794</name>
</gene>
<accession>A0A645G193</accession>
<reference evidence="2" key="1">
    <citation type="submission" date="2019-08" db="EMBL/GenBank/DDBJ databases">
        <authorList>
            <person name="Kucharzyk K."/>
            <person name="Murdoch R.W."/>
            <person name="Higgins S."/>
            <person name="Loffler F."/>
        </authorList>
    </citation>
    <scope>NUCLEOTIDE SEQUENCE</scope>
</reference>
<dbReference type="EMBL" id="VSSQ01068168">
    <property type="protein sequence ID" value="MPN20415.1"/>
    <property type="molecule type" value="Genomic_DNA"/>
</dbReference>
<feature type="compositionally biased region" description="Basic and acidic residues" evidence="1">
    <location>
        <begin position="60"/>
        <end position="72"/>
    </location>
</feature>
<feature type="region of interest" description="Disordered" evidence="1">
    <location>
        <begin position="59"/>
        <end position="85"/>
    </location>
</feature>
<name>A0A645G193_9ZZZZ</name>